<sequence>MESSVRRRMEALSRHLLQPREENTGLHQVLLKGVELEKQVEPVIIGGMVLDIHATPSVPANPRTTTPGKVHYREGGVARNVAECMSKLGAKPYMISAVGLDMAGNLLLEPWKSAGLSTEVGIRRQQDISTAVVANIFDAKGEVVAGVASVEAIEKFLTPEWIRLFKRNISSAPVLMVDANLSPPALEASCRSNLRYHFRFLISPSLPFLFTIAHWLIFYAISNSFLLCSFAPCSIYYLLPSFAFFISVAAESNVPVWFETVSVTKSRRIASVAKYISATFPNEDELVSMANALSGQDIFHPINRDYKYSIESLFQTLKPAIWVLLEKGIRAVVVTLGPDGVFLCSKGGLNSMKIGVEGTNQYGFSRKLYDIVNSGCPSSWYSDAMHLKGGSQFFAMHIPALPASVVRLTGAGDCLVGGTLASFCAGLDVIQSVAVGIAAAKAAVEAETNVPSEFSLTAIADDARTVYAGAKVLYHQSML</sequence>
<reference evidence="2" key="1">
    <citation type="journal article" date="2023" name="G3 (Bethesda)">
        <title>Genome assembly and association tests identify interacting loci associated with vigor, precocity, and sex in interspecific pistachio rootstocks.</title>
        <authorList>
            <person name="Palmer W."/>
            <person name="Jacygrad E."/>
            <person name="Sagayaradj S."/>
            <person name="Cavanaugh K."/>
            <person name="Han R."/>
            <person name="Bertier L."/>
            <person name="Beede B."/>
            <person name="Kafkas S."/>
            <person name="Golino D."/>
            <person name="Preece J."/>
            <person name="Michelmore R."/>
        </authorList>
    </citation>
    <scope>NUCLEOTIDE SEQUENCE [LARGE SCALE GENOMIC DNA]</scope>
</reference>
<proteinExistence type="predicted"/>
<gene>
    <name evidence="1" type="ORF">Pint_34592</name>
</gene>
<name>A0ACC0X2D2_9ROSI</name>
<dbReference type="Proteomes" id="UP001163603">
    <property type="component" value="Chromosome 14"/>
</dbReference>
<keyword evidence="2" id="KW-1185">Reference proteome</keyword>
<evidence type="ECO:0000313" key="2">
    <source>
        <dbReference type="Proteomes" id="UP001163603"/>
    </source>
</evidence>
<comment type="caution">
    <text evidence="1">The sequence shown here is derived from an EMBL/GenBank/DDBJ whole genome shotgun (WGS) entry which is preliminary data.</text>
</comment>
<dbReference type="EMBL" id="CM047749">
    <property type="protein sequence ID" value="KAJ0009768.1"/>
    <property type="molecule type" value="Genomic_DNA"/>
</dbReference>
<evidence type="ECO:0000313" key="1">
    <source>
        <dbReference type="EMBL" id="KAJ0009768.1"/>
    </source>
</evidence>
<organism evidence="1 2">
    <name type="scientific">Pistacia integerrima</name>
    <dbReference type="NCBI Taxonomy" id="434235"/>
    <lineage>
        <taxon>Eukaryota</taxon>
        <taxon>Viridiplantae</taxon>
        <taxon>Streptophyta</taxon>
        <taxon>Embryophyta</taxon>
        <taxon>Tracheophyta</taxon>
        <taxon>Spermatophyta</taxon>
        <taxon>Magnoliopsida</taxon>
        <taxon>eudicotyledons</taxon>
        <taxon>Gunneridae</taxon>
        <taxon>Pentapetalae</taxon>
        <taxon>rosids</taxon>
        <taxon>malvids</taxon>
        <taxon>Sapindales</taxon>
        <taxon>Anacardiaceae</taxon>
        <taxon>Pistacia</taxon>
    </lineage>
</organism>
<protein>
    <submittedName>
        <fullName evidence="1">Uncharacterized protein</fullName>
    </submittedName>
</protein>
<accession>A0ACC0X2D2</accession>